<evidence type="ECO:0000313" key="2">
    <source>
        <dbReference type="EMBL" id="OWM91601.1"/>
    </source>
</evidence>
<protein>
    <submittedName>
        <fullName evidence="2">Uncharacterized protein</fullName>
    </submittedName>
</protein>
<sequence length="115" mass="12517">MAESSPRTVGESDESETGQWVRAQTCWGLKEKGECRRRKGKGKGGGERKMASVGLKANGLGFSLTLACPSPKGRNETWALPEFGLNPELQNRPDSAIPRFIARFTSDFGFSESPP</sequence>
<reference evidence="3" key="1">
    <citation type="journal article" date="2017" name="Plant J.">
        <title>The pomegranate (Punica granatum L.) genome and the genomics of punicalagin biosynthesis.</title>
        <authorList>
            <person name="Qin G."/>
            <person name="Xu C."/>
            <person name="Ming R."/>
            <person name="Tang H."/>
            <person name="Guyot R."/>
            <person name="Kramer E.M."/>
            <person name="Hu Y."/>
            <person name="Yi X."/>
            <person name="Qi Y."/>
            <person name="Xu X."/>
            <person name="Gao Z."/>
            <person name="Pan H."/>
            <person name="Jian J."/>
            <person name="Tian Y."/>
            <person name="Yue Z."/>
            <person name="Xu Y."/>
        </authorList>
    </citation>
    <scope>NUCLEOTIDE SEQUENCE [LARGE SCALE GENOMIC DNA]</scope>
    <source>
        <strain evidence="3">cv. Dabenzi</strain>
    </source>
</reference>
<proteinExistence type="predicted"/>
<comment type="caution">
    <text evidence="2">The sequence shown here is derived from an EMBL/GenBank/DDBJ whole genome shotgun (WGS) entry which is preliminary data.</text>
</comment>
<name>A0A218Y452_PUNGR</name>
<organism evidence="2 3">
    <name type="scientific">Punica granatum</name>
    <name type="common">Pomegranate</name>
    <dbReference type="NCBI Taxonomy" id="22663"/>
    <lineage>
        <taxon>Eukaryota</taxon>
        <taxon>Viridiplantae</taxon>
        <taxon>Streptophyta</taxon>
        <taxon>Embryophyta</taxon>
        <taxon>Tracheophyta</taxon>
        <taxon>Spermatophyta</taxon>
        <taxon>Magnoliopsida</taxon>
        <taxon>eudicotyledons</taxon>
        <taxon>Gunneridae</taxon>
        <taxon>Pentapetalae</taxon>
        <taxon>rosids</taxon>
        <taxon>malvids</taxon>
        <taxon>Myrtales</taxon>
        <taxon>Lythraceae</taxon>
        <taxon>Punica</taxon>
    </lineage>
</organism>
<evidence type="ECO:0000256" key="1">
    <source>
        <dbReference type="SAM" id="MobiDB-lite"/>
    </source>
</evidence>
<evidence type="ECO:0000313" key="3">
    <source>
        <dbReference type="Proteomes" id="UP000197138"/>
    </source>
</evidence>
<dbReference type="AlphaFoldDB" id="A0A218Y452"/>
<dbReference type="Proteomes" id="UP000197138">
    <property type="component" value="Unassembled WGS sequence"/>
</dbReference>
<dbReference type="EMBL" id="MTKT01000157">
    <property type="protein sequence ID" value="OWM91601.1"/>
    <property type="molecule type" value="Genomic_DNA"/>
</dbReference>
<accession>A0A218Y452</accession>
<gene>
    <name evidence="2" type="ORF">CDL15_Pgr022350</name>
</gene>
<feature type="region of interest" description="Disordered" evidence="1">
    <location>
        <begin position="1"/>
        <end position="22"/>
    </location>
</feature>